<protein>
    <recommendedName>
        <fullName evidence="4">DUF4852 domain-containing protein</fullName>
    </recommendedName>
</protein>
<dbReference type="RefSeq" id="WP_184592812.1">
    <property type="nucleotide sequence ID" value="NZ_JACHLI010000018.1"/>
</dbReference>
<feature type="region of interest" description="Disordered" evidence="1">
    <location>
        <begin position="25"/>
        <end position="53"/>
    </location>
</feature>
<sequence length="310" mass="33704">MQIKQLLAGAVAAIILTGCGGESDKQAGKSPAASKSEAVAQAAPAAPAKPKVDPNAPTFQILPAPPALAADTHFTKIEGGSELAYLYNAHSDAPVTVPEFIDSWGSGISLSNAGFLTGDEAIDSLMRKYGETSDQFKQHDIAKQIEPLYQAHLDASKQIRYVEVTLPPQATLKGYDFATKAFPFPLSAFNDYHYMTKQERDNFIRGSITRPETRGSISWSRPNRYSLSFTNGKQFQSLVVEDEAKAREIEALISSRKPMNITVFGYLDSLQTGQESISDGFRTSLIKITKLVIREGDEKGKILLSVDAKA</sequence>
<accession>A0A7W7P323</accession>
<evidence type="ECO:0000313" key="2">
    <source>
        <dbReference type="EMBL" id="MBB4865384.1"/>
    </source>
</evidence>
<evidence type="ECO:0000313" key="3">
    <source>
        <dbReference type="Proteomes" id="UP000566995"/>
    </source>
</evidence>
<dbReference type="PROSITE" id="PS51257">
    <property type="entry name" value="PROKAR_LIPOPROTEIN"/>
    <property type="match status" value="1"/>
</dbReference>
<gene>
    <name evidence="2" type="ORF">HNP46_004265</name>
</gene>
<comment type="caution">
    <text evidence="2">The sequence shown here is derived from an EMBL/GenBank/DDBJ whole genome shotgun (WGS) entry which is preliminary data.</text>
</comment>
<organism evidence="2 3">
    <name type="scientific">Pseudomonas nitroreducens</name>
    <dbReference type="NCBI Taxonomy" id="46680"/>
    <lineage>
        <taxon>Bacteria</taxon>
        <taxon>Pseudomonadati</taxon>
        <taxon>Pseudomonadota</taxon>
        <taxon>Gammaproteobacteria</taxon>
        <taxon>Pseudomonadales</taxon>
        <taxon>Pseudomonadaceae</taxon>
        <taxon>Pseudomonas</taxon>
    </lineage>
</organism>
<dbReference type="Proteomes" id="UP000566995">
    <property type="component" value="Unassembled WGS sequence"/>
</dbReference>
<proteinExistence type="predicted"/>
<dbReference type="AlphaFoldDB" id="A0A7W7P323"/>
<dbReference type="EMBL" id="JACHLI010000018">
    <property type="protein sequence ID" value="MBB4865384.1"/>
    <property type="molecule type" value="Genomic_DNA"/>
</dbReference>
<name>A0A7W7P323_PSENT</name>
<evidence type="ECO:0008006" key="4">
    <source>
        <dbReference type="Google" id="ProtNLM"/>
    </source>
</evidence>
<feature type="compositionally biased region" description="Low complexity" evidence="1">
    <location>
        <begin position="31"/>
        <end position="53"/>
    </location>
</feature>
<evidence type="ECO:0000256" key="1">
    <source>
        <dbReference type="SAM" id="MobiDB-lite"/>
    </source>
</evidence>
<reference evidence="2 3" key="1">
    <citation type="submission" date="2020-08" db="EMBL/GenBank/DDBJ databases">
        <title>Functional genomics of gut bacteria from endangered species of beetles.</title>
        <authorList>
            <person name="Carlos-Shanley C."/>
        </authorList>
    </citation>
    <scope>NUCLEOTIDE SEQUENCE [LARGE SCALE GENOMIC DNA]</scope>
    <source>
        <strain evidence="2 3">S00179</strain>
    </source>
</reference>